<proteinExistence type="predicted"/>
<name>A0A2T6BBD7_9RHOB</name>
<evidence type="ECO:0000259" key="4">
    <source>
        <dbReference type="PROSITE" id="PS01124"/>
    </source>
</evidence>
<evidence type="ECO:0000256" key="1">
    <source>
        <dbReference type="ARBA" id="ARBA00023015"/>
    </source>
</evidence>
<dbReference type="GO" id="GO:0043565">
    <property type="term" value="F:sequence-specific DNA binding"/>
    <property type="evidence" value="ECO:0007669"/>
    <property type="project" value="InterPro"/>
</dbReference>
<dbReference type="PROSITE" id="PS01124">
    <property type="entry name" value="HTH_ARAC_FAMILY_2"/>
    <property type="match status" value="1"/>
</dbReference>
<keyword evidence="1" id="KW-0805">Transcription regulation</keyword>
<dbReference type="SMART" id="SM00342">
    <property type="entry name" value="HTH_ARAC"/>
    <property type="match status" value="1"/>
</dbReference>
<reference evidence="5 6" key="1">
    <citation type="submission" date="2018-04" db="EMBL/GenBank/DDBJ databases">
        <title>Genomic Encyclopedia of Archaeal and Bacterial Type Strains, Phase II (KMG-II): from individual species to whole genera.</title>
        <authorList>
            <person name="Goeker M."/>
        </authorList>
    </citation>
    <scope>NUCLEOTIDE SEQUENCE [LARGE SCALE GENOMIC DNA]</scope>
    <source>
        <strain evidence="5 6">DSM 21823</strain>
    </source>
</reference>
<dbReference type="PANTHER" id="PTHR43280">
    <property type="entry name" value="ARAC-FAMILY TRANSCRIPTIONAL REGULATOR"/>
    <property type="match status" value="1"/>
</dbReference>
<accession>A0A2T6BBD7</accession>
<dbReference type="Proteomes" id="UP000244224">
    <property type="component" value="Unassembled WGS sequence"/>
</dbReference>
<evidence type="ECO:0000256" key="3">
    <source>
        <dbReference type="ARBA" id="ARBA00023163"/>
    </source>
</evidence>
<evidence type="ECO:0000256" key="2">
    <source>
        <dbReference type="ARBA" id="ARBA00023125"/>
    </source>
</evidence>
<dbReference type="OrthoDB" id="9814125at2"/>
<dbReference type="SUPFAM" id="SSF46689">
    <property type="entry name" value="Homeodomain-like"/>
    <property type="match status" value="1"/>
</dbReference>
<dbReference type="AlphaFoldDB" id="A0A2T6BBD7"/>
<dbReference type="SUPFAM" id="SSF51215">
    <property type="entry name" value="Regulatory protein AraC"/>
    <property type="match status" value="1"/>
</dbReference>
<organism evidence="5 6">
    <name type="scientific">Gemmobacter caeni</name>
    <dbReference type="NCBI Taxonomy" id="589035"/>
    <lineage>
        <taxon>Bacteria</taxon>
        <taxon>Pseudomonadati</taxon>
        <taxon>Pseudomonadota</taxon>
        <taxon>Alphaproteobacteria</taxon>
        <taxon>Rhodobacterales</taxon>
        <taxon>Paracoccaceae</taxon>
        <taxon>Gemmobacter</taxon>
    </lineage>
</organism>
<evidence type="ECO:0000313" key="5">
    <source>
        <dbReference type="EMBL" id="PTX53368.1"/>
    </source>
</evidence>
<protein>
    <submittedName>
        <fullName evidence="5">AraC-like DNA-binding protein</fullName>
    </submittedName>
</protein>
<dbReference type="EMBL" id="QBKP01000001">
    <property type="protein sequence ID" value="PTX53368.1"/>
    <property type="molecule type" value="Genomic_DNA"/>
</dbReference>
<feature type="domain" description="HTH araC/xylS-type" evidence="4">
    <location>
        <begin position="166"/>
        <end position="264"/>
    </location>
</feature>
<keyword evidence="3" id="KW-0804">Transcription</keyword>
<dbReference type="InterPro" id="IPR018060">
    <property type="entry name" value="HTH_AraC"/>
</dbReference>
<dbReference type="RefSeq" id="WP_054300927.1">
    <property type="nucleotide sequence ID" value="NZ_QBKP01000001.1"/>
</dbReference>
<dbReference type="PANTHER" id="PTHR43280:SF32">
    <property type="entry name" value="TRANSCRIPTIONAL REGULATORY PROTEIN"/>
    <property type="match status" value="1"/>
</dbReference>
<evidence type="ECO:0000313" key="6">
    <source>
        <dbReference type="Proteomes" id="UP000244224"/>
    </source>
</evidence>
<keyword evidence="6" id="KW-1185">Reference proteome</keyword>
<comment type="caution">
    <text evidence="5">The sequence shown here is derived from an EMBL/GenBank/DDBJ whole genome shotgun (WGS) entry which is preliminary data.</text>
</comment>
<keyword evidence="2 5" id="KW-0238">DNA-binding</keyword>
<sequence>MDDLSALKSLRLVAIPRLAAGGRWRVEAMRAYSESCLLWFTKGQGRITIAGVTRGYTAHNAIFIPPGVMHGFEVGPQVFGTAVFFGRDCPVPLPKDPQHLRIRETFAAQELNVTLDAILREMDADTPAHDRATLAHLGLLGVWLERQIARAAPEQQKPDAAKRLVARYTALLEREFRSGMGVADFAAKLGVTPTHLTRCCKLACGRPASALLHDRLIFEARRLLSETDLPVNLIAGSLGFTSAAYFTRAFQHQTGKSPTAFRRAG</sequence>
<dbReference type="Pfam" id="PF12833">
    <property type="entry name" value="HTH_18"/>
    <property type="match status" value="1"/>
</dbReference>
<dbReference type="GO" id="GO:0003700">
    <property type="term" value="F:DNA-binding transcription factor activity"/>
    <property type="evidence" value="ECO:0007669"/>
    <property type="project" value="InterPro"/>
</dbReference>
<dbReference type="InterPro" id="IPR037923">
    <property type="entry name" value="HTH-like"/>
</dbReference>
<dbReference type="Gene3D" id="1.10.10.60">
    <property type="entry name" value="Homeodomain-like"/>
    <property type="match status" value="1"/>
</dbReference>
<dbReference type="InterPro" id="IPR009057">
    <property type="entry name" value="Homeodomain-like_sf"/>
</dbReference>
<gene>
    <name evidence="5" type="ORF">C8N34_101283</name>
</gene>